<evidence type="ECO:0000256" key="2">
    <source>
        <dbReference type="RuleBase" id="RU003616"/>
    </source>
</evidence>
<dbReference type="OrthoDB" id="3855217at2"/>
<proteinExistence type="inferred from homology"/>
<evidence type="ECO:0000256" key="1">
    <source>
        <dbReference type="PROSITE-ProRule" id="PRU00285"/>
    </source>
</evidence>
<dbReference type="Proteomes" id="UP000316706">
    <property type="component" value="Unassembled WGS sequence"/>
</dbReference>
<feature type="domain" description="SHSP" evidence="3">
    <location>
        <begin position="36"/>
        <end position="146"/>
    </location>
</feature>
<comment type="similarity">
    <text evidence="1 2">Belongs to the small heat shock protein (HSP20) family.</text>
</comment>
<evidence type="ECO:0000313" key="4">
    <source>
        <dbReference type="EMBL" id="TQM66994.1"/>
    </source>
</evidence>
<gene>
    <name evidence="4" type="ORF">FHX41_0591</name>
</gene>
<dbReference type="PROSITE" id="PS01031">
    <property type="entry name" value="SHSP"/>
    <property type="match status" value="1"/>
</dbReference>
<comment type="caution">
    <text evidence="4">The sequence shown here is derived from an EMBL/GenBank/DDBJ whole genome shotgun (WGS) entry which is preliminary data.</text>
</comment>
<sequence>MSTLERRETRGILPDLFDWFDAPFTAPFTSPFSLLRNGEEHAMRVEDYVENGDHVIRAELPGIDPDKDVDITVSNGVLRIHGERREEKKEGRRSEFRYGSFTRSFTLPSDVEVDDIKASYDKGILTVRVPRPKPAEEEPKRIAIEK</sequence>
<name>A0A543I8R9_9ACTN</name>
<protein>
    <submittedName>
        <fullName evidence="4">HSP20 family molecular chaperone IbpA</fullName>
    </submittedName>
</protein>
<dbReference type="EMBL" id="VFPO01000001">
    <property type="protein sequence ID" value="TQM66994.1"/>
    <property type="molecule type" value="Genomic_DNA"/>
</dbReference>
<accession>A0A543I8R9</accession>
<dbReference type="AlphaFoldDB" id="A0A543I8R9"/>
<evidence type="ECO:0000259" key="3">
    <source>
        <dbReference type="PROSITE" id="PS01031"/>
    </source>
</evidence>
<dbReference type="PANTHER" id="PTHR11527">
    <property type="entry name" value="HEAT-SHOCK PROTEIN 20 FAMILY MEMBER"/>
    <property type="match status" value="1"/>
</dbReference>
<dbReference type="InterPro" id="IPR031107">
    <property type="entry name" value="Small_HSP"/>
</dbReference>
<dbReference type="Gene3D" id="2.60.40.790">
    <property type="match status" value="1"/>
</dbReference>
<dbReference type="InterPro" id="IPR008978">
    <property type="entry name" value="HSP20-like_chaperone"/>
</dbReference>
<evidence type="ECO:0000313" key="5">
    <source>
        <dbReference type="Proteomes" id="UP000316706"/>
    </source>
</evidence>
<dbReference type="Pfam" id="PF00011">
    <property type="entry name" value="HSP20"/>
    <property type="match status" value="1"/>
</dbReference>
<dbReference type="CDD" id="cd06464">
    <property type="entry name" value="ACD_sHsps-like"/>
    <property type="match status" value="1"/>
</dbReference>
<reference evidence="4 5" key="1">
    <citation type="submission" date="2019-06" db="EMBL/GenBank/DDBJ databases">
        <title>Sequencing the genomes of 1000 actinobacteria strains.</title>
        <authorList>
            <person name="Klenk H.-P."/>
        </authorList>
    </citation>
    <scope>NUCLEOTIDE SEQUENCE [LARGE SCALE GENOMIC DNA]</scope>
    <source>
        <strain evidence="4 5">DSM 45043</strain>
    </source>
</reference>
<dbReference type="InterPro" id="IPR002068">
    <property type="entry name" value="A-crystallin/Hsp20_dom"/>
</dbReference>
<organism evidence="4 5">
    <name type="scientific">Actinomadura hallensis</name>
    <dbReference type="NCBI Taxonomy" id="337895"/>
    <lineage>
        <taxon>Bacteria</taxon>
        <taxon>Bacillati</taxon>
        <taxon>Actinomycetota</taxon>
        <taxon>Actinomycetes</taxon>
        <taxon>Streptosporangiales</taxon>
        <taxon>Thermomonosporaceae</taxon>
        <taxon>Actinomadura</taxon>
    </lineage>
</organism>
<dbReference type="SUPFAM" id="SSF49764">
    <property type="entry name" value="HSP20-like chaperones"/>
    <property type="match status" value="1"/>
</dbReference>
<dbReference type="RefSeq" id="WP_141966060.1">
    <property type="nucleotide sequence ID" value="NZ_VFPO01000001.1"/>
</dbReference>
<keyword evidence="5" id="KW-1185">Reference proteome</keyword>